<keyword evidence="3" id="KW-1185">Reference proteome</keyword>
<dbReference type="EMBL" id="CACTIH010007246">
    <property type="protein sequence ID" value="CAA3005474.1"/>
    <property type="molecule type" value="Genomic_DNA"/>
</dbReference>
<dbReference type="AlphaFoldDB" id="A0A8S0TIK5"/>
<dbReference type="Gramene" id="OE9A010791T1">
    <property type="protein sequence ID" value="OE9A010791C1"/>
    <property type="gene ID" value="OE9A010791"/>
</dbReference>
<gene>
    <name evidence="2" type="ORF">OLEA9_A010791</name>
</gene>
<proteinExistence type="predicted"/>
<comment type="caution">
    <text evidence="2">The sequence shown here is derived from an EMBL/GenBank/DDBJ whole genome shotgun (WGS) entry which is preliminary data.</text>
</comment>
<feature type="compositionally biased region" description="Polar residues" evidence="1">
    <location>
        <begin position="94"/>
        <end position="104"/>
    </location>
</feature>
<feature type="region of interest" description="Disordered" evidence="1">
    <location>
        <begin position="1"/>
        <end position="43"/>
    </location>
</feature>
<feature type="region of interest" description="Disordered" evidence="1">
    <location>
        <begin position="94"/>
        <end position="128"/>
    </location>
</feature>
<evidence type="ECO:0000313" key="2">
    <source>
        <dbReference type="EMBL" id="CAA3005474.1"/>
    </source>
</evidence>
<reference evidence="2 3" key="1">
    <citation type="submission" date="2019-12" db="EMBL/GenBank/DDBJ databases">
        <authorList>
            <person name="Alioto T."/>
            <person name="Alioto T."/>
            <person name="Gomez Garrido J."/>
        </authorList>
    </citation>
    <scope>NUCLEOTIDE SEQUENCE [LARGE SCALE GENOMIC DNA]</scope>
</reference>
<organism evidence="2 3">
    <name type="scientific">Olea europaea subsp. europaea</name>
    <dbReference type="NCBI Taxonomy" id="158383"/>
    <lineage>
        <taxon>Eukaryota</taxon>
        <taxon>Viridiplantae</taxon>
        <taxon>Streptophyta</taxon>
        <taxon>Embryophyta</taxon>
        <taxon>Tracheophyta</taxon>
        <taxon>Spermatophyta</taxon>
        <taxon>Magnoliopsida</taxon>
        <taxon>eudicotyledons</taxon>
        <taxon>Gunneridae</taxon>
        <taxon>Pentapetalae</taxon>
        <taxon>asterids</taxon>
        <taxon>lamiids</taxon>
        <taxon>Lamiales</taxon>
        <taxon>Oleaceae</taxon>
        <taxon>Oleeae</taxon>
        <taxon>Olea</taxon>
    </lineage>
</organism>
<accession>A0A8S0TIK5</accession>
<name>A0A8S0TIK5_OLEEU</name>
<dbReference type="Proteomes" id="UP000594638">
    <property type="component" value="Unassembled WGS sequence"/>
</dbReference>
<feature type="compositionally biased region" description="Basic and acidic residues" evidence="1">
    <location>
        <begin position="19"/>
        <end position="36"/>
    </location>
</feature>
<evidence type="ECO:0000256" key="1">
    <source>
        <dbReference type="SAM" id="MobiDB-lite"/>
    </source>
</evidence>
<feature type="compositionally biased region" description="Polar residues" evidence="1">
    <location>
        <begin position="1"/>
        <end position="15"/>
    </location>
</feature>
<evidence type="ECO:0000313" key="3">
    <source>
        <dbReference type="Proteomes" id="UP000594638"/>
    </source>
</evidence>
<protein>
    <submittedName>
        <fullName evidence="2">Uncharacterized protein</fullName>
    </submittedName>
</protein>
<sequence length="128" mass="14579">MDNLDAQNKNQSTQEEIPEVAKDTTDPDSTQIKETEQVSWDKTAPQMITDEANFDVKDYEELETIVELGNLEIYEKSRGQSSLALNFETSMGQHGWPQEQNTFGWNWYPSTDEKSKSIAEDDEAPKGN</sequence>